<feature type="domain" description="Glycosyl transferase CAP10" evidence="1">
    <location>
        <begin position="168"/>
        <end position="316"/>
    </location>
</feature>
<dbReference type="OrthoDB" id="59415at2759"/>
<dbReference type="Gramene" id="OE9A020206T1">
    <property type="protein sequence ID" value="OE9A020206C1"/>
    <property type="gene ID" value="OE9A020206"/>
</dbReference>
<dbReference type="SUPFAM" id="SSF56784">
    <property type="entry name" value="HAD-like"/>
    <property type="match status" value="1"/>
</dbReference>
<dbReference type="PANTHER" id="PTHR31284">
    <property type="entry name" value="ACID PHOSPHATASE-LIKE PROTEIN"/>
    <property type="match status" value="1"/>
</dbReference>
<keyword evidence="3" id="KW-1185">Reference proteome</keyword>
<reference evidence="2 3" key="1">
    <citation type="submission" date="2019-12" db="EMBL/GenBank/DDBJ databases">
        <authorList>
            <person name="Alioto T."/>
            <person name="Alioto T."/>
            <person name="Gomez Garrido J."/>
        </authorList>
    </citation>
    <scope>NUCLEOTIDE SEQUENCE [LARGE SCALE GENOMIC DNA]</scope>
</reference>
<dbReference type="InterPro" id="IPR006598">
    <property type="entry name" value="CAP10"/>
</dbReference>
<dbReference type="Pfam" id="PF05686">
    <property type="entry name" value="Glyco_transf_90"/>
    <property type="match status" value="1"/>
</dbReference>
<organism evidence="2 3">
    <name type="scientific">Olea europaea subsp. europaea</name>
    <dbReference type="NCBI Taxonomy" id="158383"/>
    <lineage>
        <taxon>Eukaryota</taxon>
        <taxon>Viridiplantae</taxon>
        <taxon>Streptophyta</taxon>
        <taxon>Embryophyta</taxon>
        <taxon>Tracheophyta</taxon>
        <taxon>Spermatophyta</taxon>
        <taxon>Magnoliopsida</taxon>
        <taxon>eudicotyledons</taxon>
        <taxon>Gunneridae</taxon>
        <taxon>Pentapetalae</taxon>
        <taxon>asterids</taxon>
        <taxon>lamiids</taxon>
        <taxon>Lamiales</taxon>
        <taxon>Oleaceae</taxon>
        <taxon>Oleeae</taxon>
        <taxon>Olea</taxon>
    </lineage>
</organism>
<evidence type="ECO:0000313" key="3">
    <source>
        <dbReference type="Proteomes" id="UP000594638"/>
    </source>
</evidence>
<name>A0A8S0T7C5_OLEEU</name>
<evidence type="ECO:0000259" key="1">
    <source>
        <dbReference type="SMART" id="SM00672"/>
    </source>
</evidence>
<dbReference type="InterPro" id="IPR023214">
    <property type="entry name" value="HAD_sf"/>
</dbReference>
<accession>A0A8S0T7C5</accession>
<dbReference type="SMART" id="SM00672">
    <property type="entry name" value="CAP10"/>
    <property type="match status" value="1"/>
</dbReference>
<protein>
    <recommendedName>
        <fullName evidence="1">Glycosyl transferase CAP10 domain-containing protein</fullName>
    </recommendedName>
</protein>
<evidence type="ECO:0000313" key="2">
    <source>
        <dbReference type="EMBL" id="CAA3000874.1"/>
    </source>
</evidence>
<dbReference type="PANTHER" id="PTHR31284:SF7">
    <property type="entry name" value="ACID PHOSPHATASE-LIKE PROTEIN"/>
    <property type="match status" value="1"/>
</dbReference>
<gene>
    <name evidence="2" type="ORF">OLEA9_A020206</name>
</gene>
<dbReference type="Gene3D" id="3.40.50.1000">
    <property type="entry name" value="HAD superfamily/HAD-like"/>
    <property type="match status" value="1"/>
</dbReference>
<comment type="caution">
    <text evidence="2">The sequence shown here is derived from an EMBL/GenBank/DDBJ whole genome shotgun (WGS) entry which is preliminary data.</text>
</comment>
<sequence length="316" mass="36320">MGVEAQDDAGEPAEIDPSKIDVGIEDAKFEKTEVDLSRAKPVVGMNFDSGFEATCMRIVIFLSFFSFAFSQETFNSIIFLKTSILEYPETQLKECLVEEVKLHGTSWRFAVEANNLRPWKRIPAECADYVKECMTGKGYQFDLDRVSNEAGIYARSVELKGDGKDAWIFDVDETILSNLPYYAKHGYGLEIFDSLKFDEWVENGIAPAIKSSLKLYEEDWGHEIKHGFETTDLASQCTHRYKIYAEGVAWSVSEKYILACDSMSLMINPHYYDFYTRSLLPTIHYWPINEKDKCKSIKFAVEWGNKHMNEIENVER</sequence>
<dbReference type="Proteomes" id="UP000594638">
    <property type="component" value="Unassembled WGS sequence"/>
</dbReference>
<proteinExistence type="predicted"/>
<dbReference type="AlphaFoldDB" id="A0A8S0T7C5"/>
<dbReference type="EMBL" id="CACTIH010005718">
    <property type="protein sequence ID" value="CAA3000874.1"/>
    <property type="molecule type" value="Genomic_DNA"/>
</dbReference>
<dbReference type="InterPro" id="IPR036412">
    <property type="entry name" value="HAD-like_sf"/>
</dbReference>